<feature type="domain" description="DUF6438" evidence="1">
    <location>
        <begin position="149"/>
        <end position="258"/>
    </location>
</feature>
<organism evidence="2 3">
    <name type="scientific">Kaistella jeonii</name>
    <dbReference type="NCBI Taxonomy" id="266749"/>
    <lineage>
        <taxon>Bacteria</taxon>
        <taxon>Pseudomonadati</taxon>
        <taxon>Bacteroidota</taxon>
        <taxon>Flavobacteriia</taxon>
        <taxon>Flavobacteriales</taxon>
        <taxon>Weeksellaceae</taxon>
        <taxon>Chryseobacterium group</taxon>
        <taxon>Kaistella</taxon>
    </lineage>
</organism>
<protein>
    <recommendedName>
        <fullName evidence="1">DUF6438 domain-containing protein</fullName>
    </recommendedName>
</protein>
<evidence type="ECO:0000313" key="3">
    <source>
        <dbReference type="Proteomes" id="UP000031473"/>
    </source>
</evidence>
<reference evidence="2 3" key="1">
    <citation type="submission" date="2014-10" db="EMBL/GenBank/DDBJ databases">
        <title>Kaistella jeonii genome.</title>
        <authorList>
            <person name="Clayton J.T."/>
            <person name="Newman J.D."/>
        </authorList>
    </citation>
    <scope>NUCLEOTIDE SEQUENCE [LARGE SCALE GENOMIC DNA]</scope>
    <source>
        <strain evidence="2 3">DSM 17048</strain>
    </source>
</reference>
<dbReference type="InterPro" id="IPR045497">
    <property type="entry name" value="DUF6438"/>
</dbReference>
<name>A0A0C1FMC7_9FLAO</name>
<dbReference type="AlphaFoldDB" id="A0A0C1FMC7"/>
<gene>
    <name evidence="2" type="ORF">OA86_08475</name>
</gene>
<evidence type="ECO:0000259" key="1">
    <source>
        <dbReference type="Pfam" id="PF20033"/>
    </source>
</evidence>
<evidence type="ECO:0000313" key="2">
    <source>
        <dbReference type="EMBL" id="KIA89089.1"/>
    </source>
</evidence>
<sequence>MFIILVSCKSEKQKQFEKDIVGEWNYDKQVEYKKHVDDSQIIEEPPSPFFANLGGFIFKDNGTVIDKIGFFDFNEGKSREERKITYKGDSTDYKLDNDSLKILDPIKNSWSNYKIISITKDTLKLQKHDGYYLKYFKPKYELNADETFDKIIISSSGCYGTCAINSIEFDRSGKVFYYGEKYNTINGFYKSTISNIEYNKIENSFKKANINKLKNNYYARVTDLNTITITFVKNNKIIKTISDYGSQAPSELVMAYRKALYKYQNLKLSQFKTEKDFPLSTMFRIDKRKKTLFLADSERFLLLNEILNAKQVELNFKENFNLTIFGDEDKDIVIKTNGRFFKYGTKIYDIGYNFIEKNNLEIREENY</sequence>
<dbReference type="OrthoDB" id="7172369at2"/>
<accession>A0A0C1FMC7</accession>
<dbReference type="Pfam" id="PF20033">
    <property type="entry name" value="DUF6438"/>
    <property type="match status" value="1"/>
</dbReference>
<dbReference type="RefSeq" id="WP_039351660.1">
    <property type="nucleotide sequence ID" value="NZ_FOLA01000004.1"/>
</dbReference>
<dbReference type="EMBL" id="JSYL01000004">
    <property type="protein sequence ID" value="KIA89089.1"/>
    <property type="molecule type" value="Genomic_DNA"/>
</dbReference>
<dbReference type="Proteomes" id="UP000031473">
    <property type="component" value="Unassembled WGS sequence"/>
</dbReference>
<keyword evidence="3" id="KW-1185">Reference proteome</keyword>
<proteinExistence type="predicted"/>
<comment type="caution">
    <text evidence="2">The sequence shown here is derived from an EMBL/GenBank/DDBJ whole genome shotgun (WGS) entry which is preliminary data.</text>
</comment>